<organism evidence="1">
    <name type="scientific">uncultured Acidimicrobiales bacterium</name>
    <dbReference type="NCBI Taxonomy" id="310071"/>
    <lineage>
        <taxon>Bacteria</taxon>
        <taxon>Bacillati</taxon>
        <taxon>Actinomycetota</taxon>
        <taxon>Acidimicrobiia</taxon>
        <taxon>Acidimicrobiales</taxon>
        <taxon>environmental samples</taxon>
    </lineage>
</organism>
<keyword evidence="1" id="KW-0808">Transferase</keyword>
<dbReference type="GO" id="GO:0016757">
    <property type="term" value="F:glycosyltransferase activity"/>
    <property type="evidence" value="ECO:0007669"/>
    <property type="project" value="UniProtKB-KW"/>
</dbReference>
<name>A0A6J4I8J4_9ACTN</name>
<dbReference type="EC" id="2.4.1.-" evidence="1"/>
<accession>A0A6J4I8J4</accession>
<dbReference type="Pfam" id="PF13692">
    <property type="entry name" value="Glyco_trans_1_4"/>
    <property type="match status" value="1"/>
</dbReference>
<protein>
    <submittedName>
        <fullName evidence="1">Glycosyltransferase</fullName>
        <ecNumber evidence="1">2.4.1.-</ecNumber>
    </submittedName>
</protein>
<dbReference type="Gene3D" id="3.40.50.2000">
    <property type="entry name" value="Glycogen Phosphorylase B"/>
    <property type="match status" value="2"/>
</dbReference>
<dbReference type="SUPFAM" id="SSF53756">
    <property type="entry name" value="UDP-Glycosyltransferase/glycogen phosphorylase"/>
    <property type="match status" value="1"/>
</dbReference>
<sequence length="401" mass="42485">MRLLYITNGFPFPLTSGYLRHYFLLRELGTRHEVTLLSLAGPGFEPGDTAALEPFTVAIETFGGGRRLSLGGKVRRRVRTLAPGSADGPVAAMRDAAGALVRDGAVDAAVFSGKATYPVLAGLGDLPVVVDLCDATSSRLRGGIRHEEPRRIPAVLLEYASVRQVERRLLLRGDQLLFASARDRDALLDGPHPRAVVVPNGVDLDAWSRTTPQLGRDEVVFTGKMSFPPNEHAALHLAKHVMPLVRQAVPGAHLSIVGRDPTARLLRVADAPGVTVTGLVPDVRPYLERASVFAAPLHFGAGIQNKVLEAMAMEVPVVASTVAAAGLRAGDRSEPPVTVADDPAATAAAVVAHLRAAAGGAAPDRAGRRYVEEHFVWRGSAALVEQALGAAVGATDRSWER</sequence>
<dbReference type="EMBL" id="CADCSY010000086">
    <property type="protein sequence ID" value="CAA9245101.1"/>
    <property type="molecule type" value="Genomic_DNA"/>
</dbReference>
<reference evidence="1" key="1">
    <citation type="submission" date="2020-02" db="EMBL/GenBank/DDBJ databases">
        <authorList>
            <person name="Meier V. D."/>
        </authorList>
    </citation>
    <scope>NUCLEOTIDE SEQUENCE</scope>
    <source>
        <strain evidence="1">AVDCRST_MAG20</strain>
    </source>
</reference>
<proteinExistence type="predicted"/>
<dbReference type="PANTHER" id="PTHR12526">
    <property type="entry name" value="GLYCOSYLTRANSFERASE"/>
    <property type="match status" value="1"/>
</dbReference>
<gene>
    <name evidence="1" type="ORF">AVDCRST_MAG20-1940</name>
</gene>
<keyword evidence="1" id="KW-0328">Glycosyltransferase</keyword>
<dbReference type="CDD" id="cd03801">
    <property type="entry name" value="GT4_PimA-like"/>
    <property type="match status" value="1"/>
</dbReference>
<evidence type="ECO:0000313" key="1">
    <source>
        <dbReference type="EMBL" id="CAA9245101.1"/>
    </source>
</evidence>
<dbReference type="PANTHER" id="PTHR12526:SF600">
    <property type="entry name" value="GLYCOSYL TRANSFERASE GROUP 1"/>
    <property type="match status" value="1"/>
</dbReference>
<dbReference type="AlphaFoldDB" id="A0A6J4I8J4"/>